<evidence type="ECO:0000313" key="2">
    <source>
        <dbReference type="EMBL" id="HEC77812.1"/>
    </source>
</evidence>
<dbReference type="Proteomes" id="UP000885826">
    <property type="component" value="Unassembled WGS sequence"/>
</dbReference>
<name>A0A9C9ELI5_UNCW3</name>
<feature type="domain" description="Nucleotidyl transferase" evidence="1">
    <location>
        <begin position="16"/>
        <end position="190"/>
    </location>
</feature>
<protein>
    <submittedName>
        <fullName evidence="2">Nucleotidyltransferase family protein</fullName>
    </submittedName>
</protein>
<evidence type="ECO:0000313" key="3">
    <source>
        <dbReference type="Proteomes" id="UP000885826"/>
    </source>
</evidence>
<dbReference type="SUPFAM" id="SSF53448">
    <property type="entry name" value="Nucleotide-diphospho-sugar transferases"/>
    <property type="match status" value="1"/>
</dbReference>
<dbReference type="Gene3D" id="3.90.550.10">
    <property type="entry name" value="Spore Coat Polysaccharide Biosynthesis Protein SpsA, Chain A"/>
    <property type="match status" value="1"/>
</dbReference>
<dbReference type="CDD" id="cd04181">
    <property type="entry name" value="NTP_transferase"/>
    <property type="match status" value="1"/>
</dbReference>
<accession>A0A9C9ELI5</accession>
<sequence length="321" mass="36087">MTELKREEDVKDKAMKGIILAAGLGNRLRPITDIIPKPLLPIVDRPLIEINITRLLGVGIKKIGINLFHKAALIQRFLERYSDILYVVVEDTIRGTGGALVGFRDFIEGDTLVHSGDILSDADLNRFVEYHRAHGAAATLLLTRSPGTNFIEVDQKNYVVKFENDSKKETNRFYDFAGIAVFSREVIEYLPDKKFFTLLEVLHNILNQGGEIMGCPQQIVRYNLNTPEVYWRIHRDILTGKVFLEGIDVDSAQYIAPSSSVETERLEGFISIGEGCFIGREVALKDTIVFNGTRITEGNFNRCLLSENFCINIEGDGDYGI</sequence>
<comment type="caution">
    <text evidence="2">The sequence shown here is derived from an EMBL/GenBank/DDBJ whole genome shotgun (WGS) entry which is preliminary data.</text>
</comment>
<reference evidence="2" key="1">
    <citation type="journal article" date="2020" name="mSystems">
        <title>Genome- and Community-Level Interaction Insights into Carbon Utilization and Element Cycling Functions of Hydrothermarchaeota in Hydrothermal Sediment.</title>
        <authorList>
            <person name="Zhou Z."/>
            <person name="Liu Y."/>
            <person name="Xu W."/>
            <person name="Pan J."/>
            <person name="Luo Z.H."/>
            <person name="Li M."/>
        </authorList>
    </citation>
    <scope>NUCLEOTIDE SEQUENCE</scope>
    <source>
        <strain evidence="2">HyVt-388</strain>
    </source>
</reference>
<gene>
    <name evidence="2" type="ORF">ENI34_01545</name>
</gene>
<proteinExistence type="predicted"/>
<dbReference type="InterPro" id="IPR050486">
    <property type="entry name" value="Mannose-1P_guanyltransferase"/>
</dbReference>
<dbReference type="InterPro" id="IPR029044">
    <property type="entry name" value="Nucleotide-diphossugar_trans"/>
</dbReference>
<dbReference type="AlphaFoldDB" id="A0A9C9ELI5"/>
<dbReference type="EMBL" id="DRIG01000020">
    <property type="protein sequence ID" value="HEC77812.1"/>
    <property type="molecule type" value="Genomic_DNA"/>
</dbReference>
<dbReference type="PANTHER" id="PTHR22572">
    <property type="entry name" value="SUGAR-1-PHOSPHATE GUANYL TRANSFERASE"/>
    <property type="match status" value="1"/>
</dbReference>
<evidence type="ECO:0000259" key="1">
    <source>
        <dbReference type="Pfam" id="PF00483"/>
    </source>
</evidence>
<organism evidence="2 3">
    <name type="scientific">candidate division WOR-3 bacterium</name>
    <dbReference type="NCBI Taxonomy" id="2052148"/>
    <lineage>
        <taxon>Bacteria</taxon>
        <taxon>Bacteria division WOR-3</taxon>
    </lineage>
</organism>
<dbReference type="Pfam" id="PF00483">
    <property type="entry name" value="NTP_transferase"/>
    <property type="match status" value="1"/>
</dbReference>
<dbReference type="InterPro" id="IPR005835">
    <property type="entry name" value="NTP_transferase_dom"/>
</dbReference>